<dbReference type="OrthoDB" id="9815856at2"/>
<evidence type="ECO:0000256" key="7">
    <source>
        <dbReference type="ARBA" id="ARBA00040167"/>
    </source>
</evidence>
<dbReference type="UniPathway" id="UPA00251">
    <property type="reaction ID" value="UER00320"/>
</dbReference>
<dbReference type="RefSeq" id="WP_109305113.1">
    <property type="nucleotide sequence ID" value="NZ_BJUF01000043.1"/>
</dbReference>
<dbReference type="Pfam" id="PF02602">
    <property type="entry name" value="HEM4"/>
    <property type="match status" value="1"/>
</dbReference>
<feature type="domain" description="Tetrapyrrole biosynthesis uroporphyrinogen III synthase" evidence="10">
    <location>
        <begin position="23"/>
        <end position="243"/>
    </location>
</feature>
<dbReference type="InterPro" id="IPR039793">
    <property type="entry name" value="UROS/Hem4"/>
</dbReference>
<proteinExistence type="inferred from homology"/>
<evidence type="ECO:0000256" key="2">
    <source>
        <dbReference type="ARBA" id="ARBA00008133"/>
    </source>
</evidence>
<evidence type="ECO:0000256" key="8">
    <source>
        <dbReference type="ARBA" id="ARBA00048617"/>
    </source>
</evidence>
<evidence type="ECO:0000256" key="9">
    <source>
        <dbReference type="RuleBase" id="RU366031"/>
    </source>
</evidence>
<dbReference type="PANTHER" id="PTHR38042">
    <property type="entry name" value="UROPORPHYRINOGEN-III SYNTHASE, CHLOROPLASTIC"/>
    <property type="match status" value="1"/>
</dbReference>
<comment type="caution">
    <text evidence="11">The sequence shown here is derived from an EMBL/GenBank/DDBJ whole genome shotgun (WGS) entry which is preliminary data.</text>
</comment>
<evidence type="ECO:0000313" key="12">
    <source>
        <dbReference type="Proteomes" id="UP000245938"/>
    </source>
</evidence>
<dbReference type="InterPro" id="IPR003754">
    <property type="entry name" value="4pyrrol_synth_uPrphyn_synth"/>
</dbReference>
<dbReference type="EMBL" id="QFVR01000004">
    <property type="protein sequence ID" value="PWI26090.1"/>
    <property type="molecule type" value="Genomic_DNA"/>
</dbReference>
<sequence length="252" mass="28289">MNSEKPLTNERILLTGTAVTKKITSYIQELGGQVEHYPLIQTTELQQKEDEQLLRRSMNFDWLIFTSQHAVEAFAAKMVRFDKQATAWSVRIAAVGDQTEQALVAAGFSVHFKPTRFSADTMVEEMNTVITTDEQCLFIRGSLAKNTLVDGLHCHVETWTIYETIESIKYAAAMLEAIQAKSNCTIVFASPSAVRVFERTIRPKIKWSQLHIAAIGHITEKALATAGAQQIITPTVYTMQAVIDEIVLRKDR</sequence>
<evidence type="ECO:0000256" key="5">
    <source>
        <dbReference type="ARBA" id="ARBA00023244"/>
    </source>
</evidence>
<comment type="similarity">
    <text evidence="2 9">Belongs to the uroporphyrinogen-III synthase family.</text>
</comment>
<evidence type="ECO:0000256" key="3">
    <source>
        <dbReference type="ARBA" id="ARBA00013109"/>
    </source>
</evidence>
<keyword evidence="4 9" id="KW-0456">Lyase</keyword>
<accession>A0A2U3ANG9</accession>
<dbReference type="SUPFAM" id="SSF69618">
    <property type="entry name" value="HemD-like"/>
    <property type="match status" value="1"/>
</dbReference>
<dbReference type="EC" id="4.2.1.75" evidence="3 9"/>
<dbReference type="Proteomes" id="UP000245938">
    <property type="component" value="Unassembled WGS sequence"/>
</dbReference>
<dbReference type="GO" id="GO:0006782">
    <property type="term" value="P:protoporphyrinogen IX biosynthetic process"/>
    <property type="evidence" value="ECO:0007669"/>
    <property type="project" value="UniProtKB-UniRule"/>
</dbReference>
<name>A0A2U3ANG9_9BACL</name>
<reference evidence="11 12" key="1">
    <citation type="submission" date="2018-05" db="EMBL/GenBank/DDBJ databases">
        <title>Kurthia sibirica genome sequence.</title>
        <authorList>
            <person name="Maclea K.S."/>
            <person name="Goen A.E."/>
        </authorList>
    </citation>
    <scope>NUCLEOTIDE SEQUENCE [LARGE SCALE GENOMIC DNA]</scope>
    <source>
        <strain evidence="11 12">ATCC 49154</strain>
    </source>
</reference>
<dbReference type="InterPro" id="IPR036108">
    <property type="entry name" value="4pyrrol_syn_uPrphyn_synt_sf"/>
</dbReference>
<gene>
    <name evidence="11" type="ORF">DEX24_03965</name>
</gene>
<dbReference type="AlphaFoldDB" id="A0A2U3ANG9"/>
<organism evidence="11 12">
    <name type="scientific">Kurthia sibirica</name>
    <dbReference type="NCBI Taxonomy" id="202750"/>
    <lineage>
        <taxon>Bacteria</taxon>
        <taxon>Bacillati</taxon>
        <taxon>Bacillota</taxon>
        <taxon>Bacilli</taxon>
        <taxon>Bacillales</taxon>
        <taxon>Caryophanaceae</taxon>
        <taxon>Kurthia</taxon>
    </lineage>
</organism>
<evidence type="ECO:0000259" key="10">
    <source>
        <dbReference type="Pfam" id="PF02602"/>
    </source>
</evidence>
<evidence type="ECO:0000256" key="4">
    <source>
        <dbReference type="ARBA" id="ARBA00023239"/>
    </source>
</evidence>
<dbReference type="CDD" id="cd06578">
    <property type="entry name" value="HemD"/>
    <property type="match status" value="1"/>
</dbReference>
<protein>
    <recommendedName>
        <fullName evidence="7 9">Uroporphyrinogen-III synthase</fullName>
        <ecNumber evidence="3 9">4.2.1.75</ecNumber>
    </recommendedName>
</protein>
<keyword evidence="5 9" id="KW-0627">Porphyrin biosynthesis</keyword>
<comment type="catalytic activity">
    <reaction evidence="8 9">
        <text>hydroxymethylbilane = uroporphyrinogen III + H2O</text>
        <dbReference type="Rhea" id="RHEA:18965"/>
        <dbReference type="ChEBI" id="CHEBI:15377"/>
        <dbReference type="ChEBI" id="CHEBI:57308"/>
        <dbReference type="ChEBI" id="CHEBI:57845"/>
        <dbReference type="EC" id="4.2.1.75"/>
    </reaction>
</comment>
<dbReference type="GO" id="GO:0004852">
    <property type="term" value="F:uroporphyrinogen-III synthase activity"/>
    <property type="evidence" value="ECO:0007669"/>
    <property type="project" value="UniProtKB-UniRule"/>
</dbReference>
<keyword evidence="12" id="KW-1185">Reference proteome</keyword>
<evidence type="ECO:0000256" key="6">
    <source>
        <dbReference type="ARBA" id="ARBA00037589"/>
    </source>
</evidence>
<comment type="function">
    <text evidence="6 9">Catalyzes cyclization of the linear tetrapyrrole, hydroxymethylbilane, to the macrocyclic uroporphyrinogen III.</text>
</comment>
<dbReference type="PANTHER" id="PTHR38042:SF1">
    <property type="entry name" value="UROPORPHYRINOGEN-III SYNTHASE, CHLOROPLASTIC"/>
    <property type="match status" value="1"/>
</dbReference>
<dbReference type="Gene3D" id="3.40.50.10090">
    <property type="match status" value="2"/>
</dbReference>
<evidence type="ECO:0000256" key="1">
    <source>
        <dbReference type="ARBA" id="ARBA00004772"/>
    </source>
</evidence>
<comment type="pathway">
    <text evidence="1 9">Porphyrin-containing compound metabolism; protoporphyrin-IX biosynthesis; coproporphyrinogen-III from 5-aminolevulinate: step 3/4.</text>
</comment>
<dbReference type="GO" id="GO:0006780">
    <property type="term" value="P:uroporphyrinogen III biosynthetic process"/>
    <property type="evidence" value="ECO:0007669"/>
    <property type="project" value="UniProtKB-UniRule"/>
</dbReference>
<evidence type="ECO:0000313" key="11">
    <source>
        <dbReference type="EMBL" id="PWI26090.1"/>
    </source>
</evidence>